<dbReference type="CDD" id="cd12912">
    <property type="entry name" value="PDC2_MCP_like"/>
    <property type="match status" value="1"/>
</dbReference>
<dbReference type="PROSITE" id="PS50111">
    <property type="entry name" value="CHEMOTAXIS_TRANSDUC_2"/>
    <property type="match status" value="1"/>
</dbReference>
<keyword evidence="17" id="KW-1185">Reference proteome</keyword>
<comment type="caution">
    <text evidence="16">The sequence shown here is derived from an EMBL/GenBank/DDBJ whole genome shotgun (WGS) entry which is preliminary data.</text>
</comment>
<accession>A0ABQ1T3X2</accession>
<evidence type="ECO:0000259" key="14">
    <source>
        <dbReference type="PROSITE" id="PS50192"/>
    </source>
</evidence>
<dbReference type="SUPFAM" id="SSF58104">
    <property type="entry name" value="Methyl-accepting chemotaxis protein (MCP) signaling domain"/>
    <property type="match status" value="1"/>
</dbReference>
<dbReference type="InterPro" id="IPR004089">
    <property type="entry name" value="MCPsignal_dom"/>
</dbReference>
<evidence type="ECO:0000256" key="2">
    <source>
        <dbReference type="ARBA" id="ARBA00022475"/>
    </source>
</evidence>
<dbReference type="InterPro" id="IPR003660">
    <property type="entry name" value="HAMP_dom"/>
</dbReference>
<dbReference type="PANTHER" id="PTHR32089:SF39">
    <property type="entry name" value="METHYL-ACCEPTING CHEMOTAXIS PROTEIN HLYB"/>
    <property type="match status" value="1"/>
</dbReference>
<dbReference type="CDD" id="cd06225">
    <property type="entry name" value="HAMP"/>
    <property type="match status" value="1"/>
</dbReference>
<evidence type="ECO:0000313" key="17">
    <source>
        <dbReference type="Proteomes" id="UP000606498"/>
    </source>
</evidence>
<keyword evidence="5" id="KW-0997">Cell inner membrane</keyword>
<evidence type="ECO:0000256" key="1">
    <source>
        <dbReference type="ARBA" id="ARBA00004429"/>
    </source>
</evidence>
<dbReference type="CDD" id="cd11386">
    <property type="entry name" value="MCP_signal"/>
    <property type="match status" value="1"/>
</dbReference>
<dbReference type="PANTHER" id="PTHR32089">
    <property type="entry name" value="METHYL-ACCEPTING CHEMOTAXIS PROTEIN MCPB"/>
    <property type="match status" value="1"/>
</dbReference>
<dbReference type="PROSITE" id="PS50885">
    <property type="entry name" value="HAMP"/>
    <property type="match status" value="1"/>
</dbReference>
<keyword evidence="7 12" id="KW-1133">Transmembrane helix</keyword>
<feature type="transmembrane region" description="Helical" evidence="12">
    <location>
        <begin position="285"/>
        <end position="307"/>
    </location>
</feature>
<reference evidence="17" key="1">
    <citation type="journal article" date="2019" name="Int. J. Syst. Evol. Microbiol.">
        <title>The Global Catalogue of Microorganisms (GCM) 10K type strain sequencing project: providing services to taxonomists for standard genome sequencing and annotation.</title>
        <authorList>
            <consortium name="The Broad Institute Genomics Platform"/>
            <consortium name="The Broad Institute Genome Sequencing Center for Infectious Disease"/>
            <person name="Wu L."/>
            <person name="Ma J."/>
        </authorList>
    </citation>
    <scope>NUCLEOTIDE SEQUENCE [LARGE SCALE GENOMIC DNA]</scope>
    <source>
        <strain evidence="17">CGMCC 1.16033</strain>
    </source>
</reference>
<dbReference type="InterPro" id="IPR033462">
    <property type="entry name" value="Cache_3-Cache_2"/>
</dbReference>
<dbReference type="RefSeq" id="WP_100143300.1">
    <property type="nucleotide sequence ID" value="NZ_AP024618.1"/>
</dbReference>
<keyword evidence="6 12" id="KW-0812">Transmembrane</keyword>
<keyword evidence="8 12" id="KW-0472">Membrane</keyword>
<dbReference type="Gene3D" id="1.10.287.950">
    <property type="entry name" value="Methyl-accepting chemotaxis protein"/>
    <property type="match status" value="1"/>
</dbReference>
<evidence type="ECO:0000256" key="6">
    <source>
        <dbReference type="ARBA" id="ARBA00022692"/>
    </source>
</evidence>
<gene>
    <name evidence="16" type="ORF">GCM10011520_23120</name>
</gene>
<evidence type="ECO:0000259" key="15">
    <source>
        <dbReference type="PROSITE" id="PS50885"/>
    </source>
</evidence>
<evidence type="ECO:0000256" key="7">
    <source>
        <dbReference type="ARBA" id="ARBA00022989"/>
    </source>
</evidence>
<dbReference type="Pfam" id="PF00015">
    <property type="entry name" value="MCPsignal"/>
    <property type="match status" value="1"/>
</dbReference>
<dbReference type="Gene3D" id="3.30.450.20">
    <property type="entry name" value="PAS domain"/>
    <property type="match status" value="1"/>
</dbReference>
<dbReference type="EMBL" id="BMKO01000005">
    <property type="protein sequence ID" value="GGE82056.1"/>
    <property type="molecule type" value="Genomic_DNA"/>
</dbReference>
<keyword evidence="9 11" id="KW-0807">Transducer</keyword>
<feature type="domain" description="HAMP" evidence="15">
    <location>
        <begin position="305"/>
        <end position="359"/>
    </location>
</feature>
<dbReference type="Pfam" id="PF17201">
    <property type="entry name" value="Cache_3-Cache_2"/>
    <property type="match status" value="1"/>
</dbReference>
<dbReference type="Pfam" id="PF00672">
    <property type="entry name" value="HAMP"/>
    <property type="match status" value="1"/>
</dbReference>
<keyword evidence="2" id="KW-1003">Cell membrane</keyword>
<evidence type="ECO:0000256" key="4">
    <source>
        <dbReference type="ARBA" id="ARBA00022500"/>
    </source>
</evidence>
<evidence type="ECO:0000256" key="3">
    <source>
        <dbReference type="ARBA" id="ARBA00022481"/>
    </source>
</evidence>
<dbReference type="PROSITE" id="PS50192">
    <property type="entry name" value="T_SNARE"/>
    <property type="match status" value="1"/>
</dbReference>
<comment type="subcellular location">
    <subcellularLocation>
        <location evidence="1">Cell inner membrane</location>
        <topology evidence="1">Multi-pass membrane protein</topology>
    </subcellularLocation>
</comment>
<evidence type="ECO:0000256" key="10">
    <source>
        <dbReference type="ARBA" id="ARBA00029447"/>
    </source>
</evidence>
<evidence type="ECO:0000256" key="11">
    <source>
        <dbReference type="PROSITE-ProRule" id="PRU00284"/>
    </source>
</evidence>
<evidence type="ECO:0000256" key="8">
    <source>
        <dbReference type="ARBA" id="ARBA00023136"/>
    </source>
</evidence>
<evidence type="ECO:0000259" key="13">
    <source>
        <dbReference type="PROSITE" id="PS50111"/>
    </source>
</evidence>
<organism evidence="16 17">
    <name type="scientific">Shewanella carassii</name>
    <dbReference type="NCBI Taxonomy" id="1987584"/>
    <lineage>
        <taxon>Bacteria</taxon>
        <taxon>Pseudomonadati</taxon>
        <taxon>Pseudomonadota</taxon>
        <taxon>Gammaproteobacteria</taxon>
        <taxon>Alteromonadales</taxon>
        <taxon>Shewanellaceae</taxon>
        <taxon>Shewanella</taxon>
    </lineage>
</organism>
<evidence type="ECO:0000256" key="5">
    <source>
        <dbReference type="ARBA" id="ARBA00022519"/>
    </source>
</evidence>
<protein>
    <submittedName>
        <fullName evidence="16">Energy taxis-modulating methyl-accepting chemotaxis protein with Cache_1 sensory domain</fullName>
    </submittedName>
</protein>
<proteinExistence type="inferred from homology"/>
<comment type="similarity">
    <text evidence="10">Belongs to the methyl-accepting chemotaxis (MCP) protein family.</text>
</comment>
<feature type="domain" description="Methyl-accepting transducer" evidence="13">
    <location>
        <begin position="364"/>
        <end position="600"/>
    </location>
</feature>
<feature type="domain" description="T-SNARE coiled-coil homology" evidence="14">
    <location>
        <begin position="551"/>
        <end position="613"/>
    </location>
</feature>
<evidence type="ECO:0000313" key="16">
    <source>
        <dbReference type="EMBL" id="GGE82056.1"/>
    </source>
</evidence>
<dbReference type="Proteomes" id="UP000606498">
    <property type="component" value="Unassembled WGS sequence"/>
</dbReference>
<dbReference type="InterPro" id="IPR000727">
    <property type="entry name" value="T_SNARE_dom"/>
</dbReference>
<keyword evidence="4" id="KW-0145">Chemotaxis</keyword>
<dbReference type="SMART" id="SM00283">
    <property type="entry name" value="MA"/>
    <property type="match status" value="1"/>
</dbReference>
<keyword evidence="3" id="KW-0488">Methylation</keyword>
<evidence type="ECO:0000256" key="12">
    <source>
        <dbReference type="SAM" id="Phobius"/>
    </source>
</evidence>
<name>A0ABQ1T3X2_9GAMM</name>
<dbReference type="SMART" id="SM00304">
    <property type="entry name" value="HAMP"/>
    <property type="match status" value="1"/>
</dbReference>
<evidence type="ECO:0000256" key="9">
    <source>
        <dbReference type="ARBA" id="ARBA00023224"/>
    </source>
</evidence>
<sequence>MKLMLTIKQKILLTVTLAVLMSTILVGILSQRSAREVVEQRMLGSELPSLMLQIRNKLDLEISPSMHAAEQLAHSPLLTHWLEQGRPEAEEPLVISQLQGLIRQYHLVQAAYADRETGAYYTQDGFLRILNPQQDGWFFVYRDSRRERMMNVFTEANGEVKLFINYQQPDGRGLVGLAKSLDDMVRLLNSFKIEQSGYVFLTDNQGKIQLHPDKSLMNNKNLQDLYPGSTSKLLNKGDFQLLETEVDGTDMLVASSYIPSMDWYVVAQVPQEEIFALLQEAAYQILLWTVLIAAGFIFLAVLVAGSVSRPISNIAEMFRDIGEGEGDLRQRLPVDGEDEIAQLAKGFNSFISKIQESVIEVAATSEQLGLSAKDVSAQAQQTMNDSQDQKERTMMVVTAINEMGATVNEIAANAEQAALTAKEADSESAMGQQVVTHARDTINQLSQDVAQVGEVIESLATHTKSIGGILDVIRAISEQTNLLALNAAIEAARAGEAGRGFAVVADEVRNLASRTAASTDEVQVMIDKLQAEAARAVSAMELSRNRSHEGVQAVDEASQALSGISGQIAQISDMNIQVAAATEEQSTVVEEVNRNVSEINEITQRTAQTAEAAAAASDALNNLARRLDTLVARFKV</sequence>